<feature type="signal peptide" evidence="1">
    <location>
        <begin position="1"/>
        <end position="23"/>
    </location>
</feature>
<evidence type="ECO:0008006" key="4">
    <source>
        <dbReference type="Google" id="ProtNLM"/>
    </source>
</evidence>
<keyword evidence="3" id="KW-1185">Reference proteome</keyword>
<protein>
    <recommendedName>
        <fullName evidence="4">SH3 domain-containing protein</fullName>
    </recommendedName>
</protein>
<comment type="caution">
    <text evidence="2">The sequence shown here is derived from an EMBL/GenBank/DDBJ whole genome shotgun (WGS) entry which is preliminary data.</text>
</comment>
<name>A0ABP8YJA5_9ACTN</name>
<gene>
    <name evidence="2" type="ORF">GCM10023350_10780</name>
</gene>
<reference evidence="3" key="1">
    <citation type="journal article" date="2019" name="Int. J. Syst. Evol. Microbiol.">
        <title>The Global Catalogue of Microorganisms (GCM) 10K type strain sequencing project: providing services to taxonomists for standard genome sequencing and annotation.</title>
        <authorList>
            <consortium name="The Broad Institute Genomics Platform"/>
            <consortium name="The Broad Institute Genome Sequencing Center for Infectious Disease"/>
            <person name="Wu L."/>
            <person name="Ma J."/>
        </authorList>
    </citation>
    <scope>NUCLEOTIDE SEQUENCE [LARGE SCALE GENOMIC DNA]</scope>
    <source>
        <strain evidence="3">JCM 18532</strain>
    </source>
</reference>
<dbReference type="EMBL" id="BAABKN010000006">
    <property type="protein sequence ID" value="GAA4729324.1"/>
    <property type="molecule type" value="Genomic_DNA"/>
</dbReference>
<organism evidence="2 3">
    <name type="scientific">Nocardioides endophyticus</name>
    <dbReference type="NCBI Taxonomy" id="1353775"/>
    <lineage>
        <taxon>Bacteria</taxon>
        <taxon>Bacillati</taxon>
        <taxon>Actinomycetota</taxon>
        <taxon>Actinomycetes</taxon>
        <taxon>Propionibacteriales</taxon>
        <taxon>Nocardioidaceae</taxon>
        <taxon>Nocardioides</taxon>
    </lineage>
</organism>
<evidence type="ECO:0000313" key="3">
    <source>
        <dbReference type="Proteomes" id="UP001499882"/>
    </source>
</evidence>
<sequence length="264" mass="28573">MKRFGTRAVGAIAAVLLVTGVSAVPAAAAARYSAAARVAQVTLKANAVRVDAGKPLVLTGKVRNRPAGTKIMLEKFRDGWGWSKERTLKVGKGGAVRYVDHPKQAGARQYRLVVPKAGARPRATSNAVPVTVWRWINLSDLNYSQRRATFQAQIDSFLDGVRYEDVILADPVVDSGYMAWDIRGECSRVRASLAATDRGTLQFAHVRLSADGVVLAEGEVEDSSGRDIGVAADLLGKQSLRFEWEKQDSDATAAMYEATVYCAF</sequence>
<dbReference type="Proteomes" id="UP001499882">
    <property type="component" value="Unassembled WGS sequence"/>
</dbReference>
<evidence type="ECO:0000256" key="1">
    <source>
        <dbReference type="SAM" id="SignalP"/>
    </source>
</evidence>
<feature type="chain" id="PRO_5045517188" description="SH3 domain-containing protein" evidence="1">
    <location>
        <begin position="24"/>
        <end position="264"/>
    </location>
</feature>
<evidence type="ECO:0000313" key="2">
    <source>
        <dbReference type="EMBL" id="GAA4729324.1"/>
    </source>
</evidence>
<accession>A0ABP8YJA5</accession>
<proteinExistence type="predicted"/>
<dbReference type="RefSeq" id="WP_345525607.1">
    <property type="nucleotide sequence ID" value="NZ_BAABKN010000006.1"/>
</dbReference>
<keyword evidence="1" id="KW-0732">Signal</keyword>